<dbReference type="Gene3D" id="3.40.30.10">
    <property type="entry name" value="Glutaredoxin"/>
    <property type="match status" value="1"/>
</dbReference>
<sequence length="112" mass="12597">MKWINITEGDQVKELIAQSNEKAVIIFKHSPRCHISKFALRNFEASFTNPTDVACYLVDVVNNRLESMEVKEALQVQHESPQLLIVSGGKAVYNTSHESIDGADTDKLLLRL</sequence>
<protein>
    <submittedName>
        <fullName evidence="1">Bacillithiol biosynthesis protein</fullName>
    </submittedName>
    <submittedName>
        <fullName evidence="2">Bacillithiol system protein YtxJ</fullName>
    </submittedName>
</protein>
<dbReference type="EMBL" id="FNYS01000007">
    <property type="protein sequence ID" value="SEI93100.1"/>
    <property type="molecule type" value="Genomic_DNA"/>
</dbReference>
<dbReference type="GeneID" id="82257036"/>
<dbReference type="InterPro" id="IPR036249">
    <property type="entry name" value="Thioredoxin-like_sf"/>
</dbReference>
<gene>
    <name evidence="1" type="ORF">AV926_09495</name>
    <name evidence="2" type="ORF">SAMN04488018_10751</name>
</gene>
<dbReference type="RefSeq" id="WP_038986799.1">
    <property type="nucleotide sequence ID" value="NZ_FNYS01000007.1"/>
</dbReference>
<name>A0A161U681_9FLAO</name>
<dbReference type="Proteomes" id="UP000183077">
    <property type="component" value="Unassembled WGS sequence"/>
</dbReference>
<dbReference type="SUPFAM" id="SSF52833">
    <property type="entry name" value="Thioredoxin-like"/>
    <property type="match status" value="1"/>
</dbReference>
<reference evidence="1 3" key="1">
    <citation type="submission" date="2016-01" db="EMBL/GenBank/DDBJ databases">
        <title>Whole genome sequencing of Myroides marinus L41.</title>
        <authorList>
            <person name="Hong K.W."/>
        </authorList>
    </citation>
    <scope>NUCLEOTIDE SEQUENCE [LARGE SCALE GENOMIC DNA]</scope>
    <source>
        <strain evidence="1 3">L41</strain>
    </source>
</reference>
<evidence type="ECO:0000313" key="4">
    <source>
        <dbReference type="Proteomes" id="UP000183077"/>
    </source>
</evidence>
<dbReference type="InterPro" id="IPR022551">
    <property type="entry name" value="BrxC"/>
</dbReference>
<evidence type="ECO:0000313" key="3">
    <source>
        <dbReference type="Proteomes" id="UP000076630"/>
    </source>
</evidence>
<dbReference type="Pfam" id="PF11009">
    <property type="entry name" value="BrxC"/>
    <property type="match status" value="1"/>
</dbReference>
<dbReference type="EMBL" id="LQNU01000054">
    <property type="protein sequence ID" value="KZE80996.1"/>
    <property type="molecule type" value="Genomic_DNA"/>
</dbReference>
<dbReference type="Proteomes" id="UP000076630">
    <property type="component" value="Unassembled WGS sequence"/>
</dbReference>
<keyword evidence="3" id="KW-1185">Reference proteome</keyword>
<accession>A0A161U681</accession>
<organism evidence="1 3">
    <name type="scientific">Myroides marinus</name>
    <dbReference type="NCBI Taxonomy" id="703342"/>
    <lineage>
        <taxon>Bacteria</taxon>
        <taxon>Pseudomonadati</taxon>
        <taxon>Bacteroidota</taxon>
        <taxon>Flavobacteriia</taxon>
        <taxon>Flavobacteriales</taxon>
        <taxon>Flavobacteriaceae</taxon>
        <taxon>Myroides</taxon>
    </lineage>
</organism>
<proteinExistence type="predicted"/>
<dbReference type="OrthoDB" id="677051at2"/>
<dbReference type="NCBIfam" id="TIGR04019">
    <property type="entry name" value="B_thiol_YtxJ"/>
    <property type="match status" value="1"/>
</dbReference>
<evidence type="ECO:0000313" key="2">
    <source>
        <dbReference type="EMBL" id="SEI93100.1"/>
    </source>
</evidence>
<evidence type="ECO:0000313" key="1">
    <source>
        <dbReference type="EMBL" id="KZE80996.1"/>
    </source>
</evidence>
<dbReference type="AlphaFoldDB" id="A0A161U681"/>
<reference evidence="2 4" key="2">
    <citation type="submission" date="2016-10" db="EMBL/GenBank/DDBJ databases">
        <authorList>
            <person name="de Groot N.N."/>
        </authorList>
    </citation>
    <scope>NUCLEOTIDE SEQUENCE [LARGE SCALE GENOMIC DNA]</scope>
    <source>
        <strain evidence="2 4">DSM 23048</strain>
    </source>
</reference>